<evidence type="ECO:0000313" key="2">
    <source>
        <dbReference type="EMBL" id="KAK1753720.1"/>
    </source>
</evidence>
<feature type="compositionally biased region" description="Acidic residues" evidence="1">
    <location>
        <begin position="142"/>
        <end position="156"/>
    </location>
</feature>
<reference evidence="2" key="1">
    <citation type="submission" date="2023-06" db="EMBL/GenBank/DDBJ databases">
        <title>Genome-scale phylogeny and comparative genomics of the fungal order Sordariales.</title>
        <authorList>
            <consortium name="Lawrence Berkeley National Laboratory"/>
            <person name="Hensen N."/>
            <person name="Bonometti L."/>
            <person name="Westerberg I."/>
            <person name="Brannstrom I.O."/>
            <person name="Guillou S."/>
            <person name="Cros-Aarteil S."/>
            <person name="Calhoun S."/>
            <person name="Haridas S."/>
            <person name="Kuo A."/>
            <person name="Mondo S."/>
            <person name="Pangilinan J."/>
            <person name="Riley R."/>
            <person name="Labutti K."/>
            <person name="Andreopoulos B."/>
            <person name="Lipzen A."/>
            <person name="Chen C."/>
            <person name="Yanf M."/>
            <person name="Daum C."/>
            <person name="Ng V."/>
            <person name="Clum A."/>
            <person name="Steindorff A."/>
            <person name="Ohm R."/>
            <person name="Martin F."/>
            <person name="Silar P."/>
            <person name="Natvig D."/>
            <person name="Lalanne C."/>
            <person name="Gautier V."/>
            <person name="Ament-Velasquez S.L."/>
            <person name="Kruys A."/>
            <person name="Hutchinson M.I."/>
            <person name="Powell A.J."/>
            <person name="Barry K."/>
            <person name="Miller A.N."/>
            <person name="Grigoriev I.V."/>
            <person name="Debuchy R."/>
            <person name="Gladieux P."/>
            <person name="Thoren M.H."/>
            <person name="Johannesson H."/>
        </authorList>
    </citation>
    <scope>NUCLEOTIDE SEQUENCE</scope>
    <source>
        <strain evidence="2">PSN4</strain>
    </source>
</reference>
<protein>
    <submittedName>
        <fullName evidence="2">Uncharacterized protein</fullName>
    </submittedName>
</protein>
<name>A0AAJ0FA20_9PEZI</name>
<organism evidence="2 3">
    <name type="scientific">Echria macrotheca</name>
    <dbReference type="NCBI Taxonomy" id="438768"/>
    <lineage>
        <taxon>Eukaryota</taxon>
        <taxon>Fungi</taxon>
        <taxon>Dikarya</taxon>
        <taxon>Ascomycota</taxon>
        <taxon>Pezizomycotina</taxon>
        <taxon>Sordariomycetes</taxon>
        <taxon>Sordariomycetidae</taxon>
        <taxon>Sordariales</taxon>
        <taxon>Schizotheciaceae</taxon>
        <taxon>Echria</taxon>
    </lineage>
</organism>
<dbReference type="Proteomes" id="UP001239445">
    <property type="component" value="Unassembled WGS sequence"/>
</dbReference>
<evidence type="ECO:0000256" key="1">
    <source>
        <dbReference type="SAM" id="MobiDB-lite"/>
    </source>
</evidence>
<dbReference type="AlphaFoldDB" id="A0AAJ0FA20"/>
<dbReference type="EMBL" id="MU839837">
    <property type="protein sequence ID" value="KAK1753720.1"/>
    <property type="molecule type" value="Genomic_DNA"/>
</dbReference>
<feature type="region of interest" description="Disordered" evidence="1">
    <location>
        <begin position="79"/>
        <end position="156"/>
    </location>
</feature>
<proteinExistence type="predicted"/>
<gene>
    <name evidence="2" type="ORF">QBC47DRAFT_462481</name>
</gene>
<keyword evidence="3" id="KW-1185">Reference proteome</keyword>
<evidence type="ECO:0000313" key="3">
    <source>
        <dbReference type="Proteomes" id="UP001239445"/>
    </source>
</evidence>
<accession>A0AAJ0FA20</accession>
<sequence>MRSHPYTPAPPLPPLLDDLADELSSILPNQTPRRRGSDTDLSIELSPIDPDTSRLLPVRRKRHHVRIQGKLVMVRSVSTANLRPSQSTTRLPLPPLPGSGSPTGDRPMSMAGGGRVLESAVGTVVTPRRTGRRSRRRSLDDGAVEEGSETETEEEAREVIIRDRQLRGYGIGGAGNIRRATDVANFATRRPGQSMFFSVLPSSAPTTPTSADAPDRKRWNIREMLGLSDKRGRNKAPTAL</sequence>
<comment type="caution">
    <text evidence="2">The sequence shown here is derived from an EMBL/GenBank/DDBJ whole genome shotgun (WGS) entry which is preliminary data.</text>
</comment>